<organism evidence="1 2">
    <name type="scientific">Streptomyces olivaceiscleroticus</name>
    <dbReference type="NCBI Taxonomy" id="68245"/>
    <lineage>
        <taxon>Bacteria</taxon>
        <taxon>Bacillati</taxon>
        <taxon>Actinomycetota</taxon>
        <taxon>Actinomycetes</taxon>
        <taxon>Kitasatosporales</taxon>
        <taxon>Streptomycetaceae</taxon>
        <taxon>Streptomyces</taxon>
    </lineage>
</organism>
<protein>
    <recommendedName>
        <fullName evidence="3">Fe2OG dioxygenase domain-containing protein</fullName>
    </recommendedName>
</protein>
<comment type="caution">
    <text evidence="1">The sequence shown here is derived from an EMBL/GenBank/DDBJ whole genome shotgun (WGS) entry which is preliminary data.</text>
</comment>
<dbReference type="Gene3D" id="2.60.120.620">
    <property type="entry name" value="q2cbj1_9rhob like domain"/>
    <property type="match status" value="1"/>
</dbReference>
<dbReference type="EMBL" id="BAAABY010000051">
    <property type="protein sequence ID" value="GAA0492585.1"/>
    <property type="molecule type" value="Genomic_DNA"/>
</dbReference>
<sequence>MIHISETFVLHSVEEFLTDEEISRLDKIMANEPPVSEDTEYEYASRYEPAPAAAQLVLQPAFERSLPRLRSVMPTVAAAAPWAYAEVAAGDCVPVHVDGIPDPHARPRRIGRIGVVITAAEEGGEFYAATTSSTELWTDTELGERDGYQPGMRLTRSLPHEGAPTPAVHAAPSWAQHMPQTRWVTDAPVGTAVAYGAQLLHGVTPVGRGVVRKFVTDLLDAPAS</sequence>
<keyword evidence="2" id="KW-1185">Reference proteome</keyword>
<gene>
    <name evidence="1" type="ORF">GCM10010361_67270</name>
</gene>
<dbReference type="Proteomes" id="UP001500909">
    <property type="component" value="Unassembled WGS sequence"/>
</dbReference>
<evidence type="ECO:0000313" key="2">
    <source>
        <dbReference type="Proteomes" id="UP001500909"/>
    </source>
</evidence>
<evidence type="ECO:0008006" key="3">
    <source>
        <dbReference type="Google" id="ProtNLM"/>
    </source>
</evidence>
<dbReference type="RefSeq" id="WP_346099230.1">
    <property type="nucleotide sequence ID" value="NZ_BAAABY010000051.1"/>
</dbReference>
<proteinExistence type="predicted"/>
<name>A0ABP3L5H0_9ACTN</name>
<accession>A0ABP3L5H0</accession>
<reference evidence="2" key="1">
    <citation type="journal article" date="2019" name="Int. J. Syst. Evol. Microbiol.">
        <title>The Global Catalogue of Microorganisms (GCM) 10K type strain sequencing project: providing services to taxonomists for standard genome sequencing and annotation.</title>
        <authorList>
            <consortium name="The Broad Institute Genomics Platform"/>
            <consortium name="The Broad Institute Genome Sequencing Center for Infectious Disease"/>
            <person name="Wu L."/>
            <person name="Ma J."/>
        </authorList>
    </citation>
    <scope>NUCLEOTIDE SEQUENCE [LARGE SCALE GENOMIC DNA]</scope>
    <source>
        <strain evidence="2">JCM 4805</strain>
    </source>
</reference>
<evidence type="ECO:0000313" key="1">
    <source>
        <dbReference type="EMBL" id="GAA0492585.1"/>
    </source>
</evidence>